<proteinExistence type="predicted"/>
<organism evidence="2 4">
    <name type="scientific">Lactobacillus gigeriorum DSM 23908 = CRBIP 24.85</name>
    <dbReference type="NCBI Taxonomy" id="1423751"/>
    <lineage>
        <taxon>Bacteria</taxon>
        <taxon>Bacillati</taxon>
        <taxon>Bacillota</taxon>
        <taxon>Bacilli</taxon>
        <taxon>Lactobacillales</taxon>
        <taxon>Lactobacillaceae</taxon>
        <taxon>Lactobacillus</taxon>
    </lineage>
</organism>
<reference evidence="3 5" key="2">
    <citation type="journal article" date="2015" name="Genome Announc.">
        <title>Expanding the biotechnology potential of lactobacilli through comparative genomics of 213 strains and associated genera.</title>
        <authorList>
            <person name="Sun Z."/>
            <person name="Harris H.M."/>
            <person name="McCann A."/>
            <person name="Guo C."/>
            <person name="Argimon S."/>
            <person name="Zhang W."/>
            <person name="Yang X."/>
            <person name="Jeffery I.B."/>
            <person name="Cooney J.C."/>
            <person name="Kagawa T.F."/>
            <person name="Liu W."/>
            <person name="Song Y."/>
            <person name="Salvetti E."/>
            <person name="Wrobel A."/>
            <person name="Rasinkangas P."/>
            <person name="Parkhill J."/>
            <person name="Rea M.C."/>
            <person name="O'Sullivan O."/>
            <person name="Ritari J."/>
            <person name="Douillard F.P."/>
            <person name="Paul Ross R."/>
            <person name="Yang R."/>
            <person name="Briner A.E."/>
            <person name="Felis G.E."/>
            <person name="de Vos W.M."/>
            <person name="Barrangou R."/>
            <person name="Klaenhammer T.R."/>
            <person name="Caufield P.W."/>
            <person name="Cui Y."/>
            <person name="Zhang H."/>
            <person name="O'Toole P.W."/>
        </authorList>
    </citation>
    <scope>NUCLEOTIDE SEQUENCE [LARGE SCALE GENOMIC DNA]</scope>
    <source>
        <strain evidence="3 5">DSM 23908</strain>
    </source>
</reference>
<evidence type="ECO:0000313" key="5">
    <source>
        <dbReference type="Proteomes" id="UP000051521"/>
    </source>
</evidence>
<accession>I7J1H0</accession>
<evidence type="ECO:0000256" key="1">
    <source>
        <dbReference type="SAM" id="Phobius"/>
    </source>
</evidence>
<keyword evidence="1" id="KW-0472">Membrane</keyword>
<dbReference type="Proteomes" id="UP000009326">
    <property type="component" value="Unassembled WGS sequence"/>
</dbReference>
<name>I7J1H0_9LACO</name>
<dbReference type="AlphaFoldDB" id="I7J1H0"/>
<dbReference type="EMBL" id="AYZO01000012">
    <property type="protein sequence ID" value="KRN12529.1"/>
    <property type="molecule type" value="Genomic_DNA"/>
</dbReference>
<evidence type="ECO:0000313" key="3">
    <source>
        <dbReference type="EMBL" id="KRN12529.1"/>
    </source>
</evidence>
<feature type="transmembrane region" description="Helical" evidence="1">
    <location>
        <begin position="237"/>
        <end position="257"/>
    </location>
</feature>
<dbReference type="RefSeq" id="WP_008472200.1">
    <property type="nucleotide sequence ID" value="NZ_AYZO01000012.1"/>
</dbReference>
<dbReference type="EMBL" id="CAKC01000009">
    <property type="protein sequence ID" value="CCI86307.1"/>
    <property type="molecule type" value="Genomic_DNA"/>
</dbReference>
<reference evidence="2 4" key="1">
    <citation type="submission" date="2012-06" db="EMBL/GenBank/DDBJ databases">
        <title>Draft genome sequence of Lactobacillus gigeriorum CRBIP 24.85T, isolated from chicken crop.</title>
        <authorList>
            <person name="Cousin S."/>
            <person name="Ma L."/>
            <person name="Creno S."/>
            <person name="Clermont D."/>
            <person name="Loux V."/>
            <person name="Bizet C."/>
            <person name="Bouchier C."/>
        </authorList>
    </citation>
    <scope>NUCLEOTIDE SEQUENCE [LARGE SCALE GENOMIC DNA]</scope>
    <source>
        <strain evidence="4">CRBIP 24.85T</strain>
        <strain evidence="2">Type strain: CRBIP 24.85</strain>
    </source>
</reference>
<dbReference type="STRING" id="1423751.FC38_GL000345"/>
<gene>
    <name evidence="2" type="ORF">BN52_06440</name>
    <name evidence="3" type="ORF">FC38_GL000345</name>
</gene>
<comment type="caution">
    <text evidence="2">The sequence shown here is derived from an EMBL/GenBank/DDBJ whole genome shotgun (WGS) entry which is preliminary data.</text>
</comment>
<dbReference type="PATRIC" id="fig|1423751.3.peg.364"/>
<dbReference type="Proteomes" id="UP000051521">
    <property type="component" value="Unassembled WGS sequence"/>
</dbReference>
<keyword evidence="1" id="KW-0812">Transmembrane</keyword>
<evidence type="ECO:0008006" key="6">
    <source>
        <dbReference type="Google" id="ProtNLM"/>
    </source>
</evidence>
<keyword evidence="5" id="KW-1185">Reference proteome</keyword>
<evidence type="ECO:0000313" key="4">
    <source>
        <dbReference type="Proteomes" id="UP000009326"/>
    </source>
</evidence>
<sequence length="258" mass="29799">MADLAEKWRKHFSFLEKGYFLDDNSYRLADKIISESNPESLYTFLKNHQYSALGTQVRKLTEDLLTKLFYADELLHTLVPIAWDSFSLGSIIHEYSDVKAFPYGVNGVMNKIRRQANAMTHDVDRSFSQKDVQKLMTSFYDLVAFFANTYEHLDLPYVGELQSNKKVKSFPDRIARHILPPDQWYENRVVFDDLKQEPAKIKKKPKLKVKGGKEAPKTKKVVKVESKAPAKQEKSKAVVITEFILILAIIALLICFFK</sequence>
<keyword evidence="1" id="KW-1133">Transmembrane helix</keyword>
<evidence type="ECO:0000313" key="2">
    <source>
        <dbReference type="EMBL" id="CCI86307.1"/>
    </source>
</evidence>
<protein>
    <recommendedName>
        <fullName evidence="6">DUF4145 domain-containing protein</fullName>
    </recommendedName>
</protein>